<keyword evidence="5 6" id="KW-0472">Membrane</keyword>
<dbReference type="OrthoDB" id="361483at2"/>
<evidence type="ECO:0000313" key="8">
    <source>
        <dbReference type="EMBL" id="SFG49519.1"/>
    </source>
</evidence>
<evidence type="ECO:0000256" key="4">
    <source>
        <dbReference type="ARBA" id="ARBA00022989"/>
    </source>
</evidence>
<reference evidence="9" key="1">
    <citation type="submission" date="2016-10" db="EMBL/GenBank/DDBJ databases">
        <authorList>
            <person name="Varghese N."/>
            <person name="Submissions S."/>
        </authorList>
    </citation>
    <scope>NUCLEOTIDE SEQUENCE [LARGE SCALE GENOMIC DNA]</scope>
    <source>
        <strain evidence="9">DSM 20403</strain>
    </source>
</reference>
<feature type="transmembrane region" description="Helical" evidence="6">
    <location>
        <begin position="78"/>
        <end position="103"/>
    </location>
</feature>
<evidence type="ECO:0000313" key="9">
    <source>
        <dbReference type="Proteomes" id="UP000182635"/>
    </source>
</evidence>
<dbReference type="RefSeq" id="WP_046922889.1">
    <property type="nucleotide sequence ID" value="NZ_AYYL01000027.1"/>
</dbReference>
<dbReference type="PANTHER" id="PTHR38459:SF5">
    <property type="entry name" value="CELL WALL TEICHOIC ACID GLYCOSYLATION PROTEIN GTCA"/>
    <property type="match status" value="1"/>
</dbReference>
<dbReference type="Proteomes" id="UP000182635">
    <property type="component" value="Unassembled WGS sequence"/>
</dbReference>
<feature type="transmembrane region" description="Helical" evidence="6">
    <location>
        <begin position="12"/>
        <end position="32"/>
    </location>
</feature>
<evidence type="ECO:0000256" key="5">
    <source>
        <dbReference type="ARBA" id="ARBA00023136"/>
    </source>
</evidence>
<dbReference type="InterPro" id="IPR007267">
    <property type="entry name" value="GtrA_DPMS_TM"/>
</dbReference>
<evidence type="ECO:0000256" key="3">
    <source>
        <dbReference type="ARBA" id="ARBA00022692"/>
    </source>
</evidence>
<keyword evidence="3 6" id="KW-0812">Transmembrane</keyword>
<dbReference type="Pfam" id="PF04138">
    <property type="entry name" value="GtrA_DPMS_TM"/>
    <property type="match status" value="1"/>
</dbReference>
<evidence type="ECO:0000256" key="6">
    <source>
        <dbReference type="SAM" id="Phobius"/>
    </source>
</evidence>
<proteinExistence type="inferred from homology"/>
<comment type="similarity">
    <text evidence="2">Belongs to the GtrA family.</text>
</comment>
<evidence type="ECO:0000259" key="7">
    <source>
        <dbReference type="Pfam" id="PF04138"/>
    </source>
</evidence>
<feature type="transmembrane region" description="Helical" evidence="6">
    <location>
        <begin position="109"/>
        <end position="130"/>
    </location>
</feature>
<dbReference type="GO" id="GO:0005886">
    <property type="term" value="C:plasma membrane"/>
    <property type="evidence" value="ECO:0007669"/>
    <property type="project" value="TreeGrafter"/>
</dbReference>
<evidence type="ECO:0000256" key="1">
    <source>
        <dbReference type="ARBA" id="ARBA00004141"/>
    </source>
</evidence>
<sequence>MKNFIRKHQSFVSYTFFGTLASGVNLIVFHILYQNIGINYVVANVISYICGMLVTFFTNKRLVFHSEYDSVKKLIREFLSFCNVRLFSFFLDNFIMVVGISIFPINADLLKIIDQCIVGILNYFFSKWFIFNTTNRFQVNVLSKRQHDKTRKEPNLDRDK</sequence>
<feature type="domain" description="GtrA/DPMS transmembrane" evidence="7">
    <location>
        <begin position="14"/>
        <end position="131"/>
    </location>
</feature>
<feature type="transmembrane region" description="Helical" evidence="6">
    <location>
        <begin position="38"/>
        <end position="57"/>
    </location>
</feature>
<dbReference type="EMBL" id="FOPI01000027">
    <property type="protein sequence ID" value="SFG49519.1"/>
    <property type="molecule type" value="Genomic_DNA"/>
</dbReference>
<protein>
    <submittedName>
        <fullName evidence="8">Putative flippase GtrA (Transmembrane translocase of bactoprenol-linked glucose)</fullName>
    </submittedName>
</protein>
<dbReference type="AlphaFoldDB" id="A0A1I2SCT4"/>
<evidence type="ECO:0000256" key="2">
    <source>
        <dbReference type="ARBA" id="ARBA00009399"/>
    </source>
</evidence>
<dbReference type="GO" id="GO:0000271">
    <property type="term" value="P:polysaccharide biosynthetic process"/>
    <property type="evidence" value="ECO:0007669"/>
    <property type="project" value="InterPro"/>
</dbReference>
<name>A0A1I2SCT4_9LACO</name>
<organism evidence="8 9">
    <name type="scientific">Ligilactobacillus ruminis DSM 20403 = NBRC 102161</name>
    <dbReference type="NCBI Taxonomy" id="1423798"/>
    <lineage>
        <taxon>Bacteria</taxon>
        <taxon>Bacillati</taxon>
        <taxon>Bacillota</taxon>
        <taxon>Bacilli</taxon>
        <taxon>Lactobacillales</taxon>
        <taxon>Lactobacillaceae</taxon>
        <taxon>Ligilactobacillus</taxon>
    </lineage>
</organism>
<gene>
    <name evidence="8" type="ORF">SAMN02910432_01598</name>
</gene>
<dbReference type="PANTHER" id="PTHR38459">
    <property type="entry name" value="PROPHAGE BACTOPRENOL-LINKED GLUCOSE TRANSLOCASE HOMOLOG"/>
    <property type="match status" value="1"/>
</dbReference>
<accession>A0A1I2SCT4</accession>
<dbReference type="InterPro" id="IPR051401">
    <property type="entry name" value="GtrA_CellWall_Glycosyl"/>
</dbReference>
<comment type="subcellular location">
    <subcellularLocation>
        <location evidence="1">Membrane</location>
        <topology evidence="1">Multi-pass membrane protein</topology>
    </subcellularLocation>
</comment>
<keyword evidence="4 6" id="KW-1133">Transmembrane helix</keyword>